<proteinExistence type="predicted"/>
<protein>
    <recommendedName>
        <fullName evidence="2">Transposase IS701-like DDE domain-containing protein</fullName>
    </recommendedName>
</protein>
<reference evidence="3 4" key="1">
    <citation type="submission" date="2020-08" db="EMBL/GenBank/DDBJ databases">
        <title>Genomic Encyclopedia of Type Strains, Phase III (KMG-III): the genomes of soil and plant-associated and newly described type strains.</title>
        <authorList>
            <person name="Whitman W."/>
        </authorList>
    </citation>
    <scope>NUCLEOTIDE SEQUENCE [LARGE SCALE GENOMIC DNA]</scope>
    <source>
        <strain evidence="3 4">CECT 3266</strain>
    </source>
</reference>
<dbReference type="InterPro" id="IPR038721">
    <property type="entry name" value="IS701-like_DDE_dom"/>
</dbReference>
<dbReference type="AlphaFoldDB" id="A0A7W7LQ60"/>
<evidence type="ECO:0000256" key="1">
    <source>
        <dbReference type="SAM" id="MobiDB-lite"/>
    </source>
</evidence>
<dbReference type="EMBL" id="JACHJH010000004">
    <property type="protein sequence ID" value="MBB4894237.1"/>
    <property type="molecule type" value="Genomic_DNA"/>
</dbReference>
<dbReference type="RefSeq" id="WP_246470273.1">
    <property type="nucleotide sequence ID" value="NZ_JACHJH010000004.1"/>
</dbReference>
<dbReference type="Pfam" id="PF13546">
    <property type="entry name" value="DDE_5"/>
    <property type="match status" value="1"/>
</dbReference>
<evidence type="ECO:0000313" key="3">
    <source>
        <dbReference type="EMBL" id="MBB4894237.1"/>
    </source>
</evidence>
<gene>
    <name evidence="3" type="ORF">FHS39_003271</name>
</gene>
<dbReference type="InterPro" id="IPR039365">
    <property type="entry name" value="IS701-like"/>
</dbReference>
<dbReference type="Proteomes" id="UP000556084">
    <property type="component" value="Unassembled WGS sequence"/>
</dbReference>
<organism evidence="3 4">
    <name type="scientific">Streptomyces olivoverticillatus</name>
    <dbReference type="NCBI Taxonomy" id="66427"/>
    <lineage>
        <taxon>Bacteria</taxon>
        <taxon>Bacillati</taxon>
        <taxon>Actinomycetota</taxon>
        <taxon>Actinomycetes</taxon>
        <taxon>Kitasatosporales</taxon>
        <taxon>Streptomycetaceae</taxon>
        <taxon>Streptomyces</taxon>
    </lineage>
</organism>
<feature type="domain" description="Transposase IS701-like DDE" evidence="2">
    <location>
        <begin position="30"/>
        <end position="250"/>
    </location>
</feature>
<name>A0A7W7LQ60_9ACTN</name>
<dbReference type="PANTHER" id="PTHR33627:SF1">
    <property type="entry name" value="TRANSPOSASE"/>
    <property type="match status" value="1"/>
</dbReference>
<evidence type="ECO:0000259" key="2">
    <source>
        <dbReference type="Pfam" id="PF13546"/>
    </source>
</evidence>
<comment type="caution">
    <text evidence="3">The sequence shown here is derived from an EMBL/GenBank/DDBJ whole genome shotgun (WGS) entry which is preliminary data.</text>
</comment>
<dbReference type="PANTHER" id="PTHR33627">
    <property type="entry name" value="TRANSPOSASE"/>
    <property type="match status" value="1"/>
</dbReference>
<evidence type="ECO:0000313" key="4">
    <source>
        <dbReference type="Proteomes" id="UP000556084"/>
    </source>
</evidence>
<feature type="region of interest" description="Disordered" evidence="1">
    <location>
        <begin position="1"/>
        <end position="21"/>
    </location>
</feature>
<sequence>MTATATAHVVTRLPARQAQPHDPFTPFAQEVFAELPRADQRRWARVYLEGLLAAPGRKSIRQLAATSGLPGAALSLQQFVNASPWDWKPVRRALLRWSEQRTAATAWTVGLTAIPKRGEHSAGVHRRFVPALGRTINCQVGVGIFLAGDGRQIPVDWRLLVPGRWSDDEELRARARIPALYRERPLAAYVLGMVESLARETGALPLPVVADMSHEQDAGSLVRALGDRRYDHVIAVPPSLPLLPFAQDPADGGPLGARLLLGRHGSAVTALHGTAAGGTRGVRVLTCLVRLPGVTATRSVYRLFAEWDPVGNRPARLWLTNLIHDRTERLLTLAAAQDASATLDTLAEDFGISAFEGRSYPGWHHHMTLVSAAYAFARLSGTGHGAHRVPVCRATA</sequence>
<accession>A0A7W7LQ60</accession>
<keyword evidence="4" id="KW-1185">Reference proteome</keyword>